<dbReference type="Gene3D" id="2.60.260.20">
    <property type="entry name" value="Urease metallochaperone UreE, N-terminal domain"/>
    <property type="match status" value="1"/>
</dbReference>
<dbReference type="CDD" id="cd06257">
    <property type="entry name" value="DnaJ"/>
    <property type="match status" value="1"/>
</dbReference>
<dbReference type="Proteomes" id="UP000824055">
    <property type="component" value="Unassembled WGS sequence"/>
</dbReference>
<evidence type="ECO:0000256" key="1">
    <source>
        <dbReference type="ARBA" id="ARBA00023186"/>
    </source>
</evidence>
<comment type="caution">
    <text evidence="3">The sequence shown here is derived from an EMBL/GenBank/DDBJ whole genome shotgun (WGS) entry which is preliminary data.</text>
</comment>
<evidence type="ECO:0000313" key="4">
    <source>
        <dbReference type="Proteomes" id="UP000824055"/>
    </source>
</evidence>
<dbReference type="GO" id="GO:0005737">
    <property type="term" value="C:cytoplasm"/>
    <property type="evidence" value="ECO:0007669"/>
    <property type="project" value="TreeGrafter"/>
</dbReference>
<dbReference type="PROSITE" id="PS50076">
    <property type="entry name" value="DNAJ_2"/>
    <property type="match status" value="1"/>
</dbReference>
<dbReference type="SUPFAM" id="SSF49493">
    <property type="entry name" value="HSP40/DnaJ peptide-binding domain"/>
    <property type="match status" value="1"/>
</dbReference>
<name>A0A9D2G0E8_9BACT</name>
<dbReference type="GO" id="GO:0051082">
    <property type="term" value="F:unfolded protein binding"/>
    <property type="evidence" value="ECO:0007669"/>
    <property type="project" value="InterPro"/>
</dbReference>
<dbReference type="PANTHER" id="PTHR43096:SF52">
    <property type="entry name" value="DNAJ HOMOLOG 1, MITOCHONDRIAL-RELATED"/>
    <property type="match status" value="1"/>
</dbReference>
<evidence type="ECO:0000259" key="2">
    <source>
        <dbReference type="PROSITE" id="PS50076"/>
    </source>
</evidence>
<dbReference type="SUPFAM" id="SSF46565">
    <property type="entry name" value="Chaperone J-domain"/>
    <property type="match status" value="1"/>
</dbReference>
<dbReference type="PANTHER" id="PTHR43096">
    <property type="entry name" value="DNAJ HOMOLOG 1, MITOCHONDRIAL-RELATED"/>
    <property type="match status" value="1"/>
</dbReference>
<dbReference type="FunFam" id="2.60.260.20:FF:000013">
    <property type="entry name" value="DnaJ subfamily B member 11"/>
    <property type="match status" value="1"/>
</dbReference>
<dbReference type="AlphaFoldDB" id="A0A9D2G0E8"/>
<dbReference type="GO" id="GO:0042026">
    <property type="term" value="P:protein refolding"/>
    <property type="evidence" value="ECO:0007669"/>
    <property type="project" value="TreeGrafter"/>
</dbReference>
<evidence type="ECO:0000313" key="3">
    <source>
        <dbReference type="EMBL" id="HIZ70095.1"/>
    </source>
</evidence>
<feature type="domain" description="J" evidence="2">
    <location>
        <begin position="5"/>
        <end position="70"/>
    </location>
</feature>
<dbReference type="Gene3D" id="1.10.287.110">
    <property type="entry name" value="DnaJ domain"/>
    <property type="match status" value="1"/>
</dbReference>
<sequence length="234" mass="25828">MAFIDYYKILGVSKDIPQKDVRAAYRKRAKMFHPDLHPNDPKAKAKFQALNEAYEVISDPDKRAKYDKYGEQWRNADAYEKAGGFGGYSNEGAGTAGGNPFEGFDFGSFGKGGFSSFFQDLFGGGKRGGFSSGFQDFGGSSARHSTGEMNASVNIDLYTALLGGEVIIQLSDGKKIKLKIKPETQNGTKVRLRGKGYDRGDGTFGDLIITYNVKLPTNLTARQQELLRQMRDER</sequence>
<reference evidence="3" key="2">
    <citation type="submission" date="2021-04" db="EMBL/GenBank/DDBJ databases">
        <authorList>
            <person name="Gilroy R."/>
        </authorList>
    </citation>
    <scope>NUCLEOTIDE SEQUENCE</scope>
    <source>
        <strain evidence="3">ChiHecec3B27-8219</strain>
    </source>
</reference>
<reference evidence="3" key="1">
    <citation type="journal article" date="2021" name="PeerJ">
        <title>Extensive microbial diversity within the chicken gut microbiome revealed by metagenomics and culture.</title>
        <authorList>
            <person name="Gilroy R."/>
            <person name="Ravi A."/>
            <person name="Getino M."/>
            <person name="Pursley I."/>
            <person name="Horton D.L."/>
            <person name="Alikhan N.F."/>
            <person name="Baker D."/>
            <person name="Gharbi K."/>
            <person name="Hall N."/>
            <person name="Watson M."/>
            <person name="Adriaenssens E.M."/>
            <person name="Foster-Nyarko E."/>
            <person name="Jarju S."/>
            <person name="Secka A."/>
            <person name="Antonio M."/>
            <person name="Oren A."/>
            <person name="Chaudhuri R.R."/>
            <person name="La Ragione R."/>
            <person name="Hildebrand F."/>
            <person name="Pallen M.J."/>
        </authorList>
    </citation>
    <scope>NUCLEOTIDE SEQUENCE</scope>
    <source>
        <strain evidence="3">ChiHecec3B27-8219</strain>
    </source>
</reference>
<dbReference type="InterPro" id="IPR001623">
    <property type="entry name" value="DnaJ_domain"/>
</dbReference>
<protein>
    <submittedName>
        <fullName evidence="3">DnaJ domain-containing protein</fullName>
    </submittedName>
</protein>
<dbReference type="SMART" id="SM00271">
    <property type="entry name" value="DnaJ"/>
    <property type="match status" value="1"/>
</dbReference>
<proteinExistence type="predicted"/>
<accession>A0A9D2G0E8</accession>
<gene>
    <name evidence="3" type="ORF">H9966_09545</name>
</gene>
<dbReference type="EMBL" id="DXBE01000071">
    <property type="protein sequence ID" value="HIZ70095.1"/>
    <property type="molecule type" value="Genomic_DNA"/>
</dbReference>
<dbReference type="Pfam" id="PF01556">
    <property type="entry name" value="DnaJ_C"/>
    <property type="match status" value="1"/>
</dbReference>
<dbReference type="InterPro" id="IPR008971">
    <property type="entry name" value="HSP40/DnaJ_pept-bd"/>
</dbReference>
<keyword evidence="1" id="KW-0143">Chaperone</keyword>
<dbReference type="InterPro" id="IPR002939">
    <property type="entry name" value="DnaJ_C"/>
</dbReference>
<organism evidence="3 4">
    <name type="scientific">Candidatus Prevotella avicola</name>
    <dbReference type="NCBI Taxonomy" id="2838738"/>
    <lineage>
        <taxon>Bacteria</taxon>
        <taxon>Pseudomonadati</taxon>
        <taxon>Bacteroidota</taxon>
        <taxon>Bacteroidia</taxon>
        <taxon>Bacteroidales</taxon>
        <taxon>Prevotellaceae</taxon>
        <taxon>Prevotella</taxon>
    </lineage>
</organism>
<dbReference type="Pfam" id="PF00226">
    <property type="entry name" value="DnaJ"/>
    <property type="match status" value="1"/>
</dbReference>
<dbReference type="InterPro" id="IPR036869">
    <property type="entry name" value="J_dom_sf"/>
</dbReference>
<dbReference type="PRINTS" id="PR00625">
    <property type="entry name" value="JDOMAIN"/>
</dbReference>